<feature type="compositionally biased region" description="Polar residues" evidence="1">
    <location>
        <begin position="16"/>
        <end position="27"/>
    </location>
</feature>
<organism evidence="2 3">
    <name type="scientific">Tothia fuscella</name>
    <dbReference type="NCBI Taxonomy" id="1048955"/>
    <lineage>
        <taxon>Eukaryota</taxon>
        <taxon>Fungi</taxon>
        <taxon>Dikarya</taxon>
        <taxon>Ascomycota</taxon>
        <taxon>Pezizomycotina</taxon>
        <taxon>Dothideomycetes</taxon>
        <taxon>Pleosporomycetidae</taxon>
        <taxon>Venturiales</taxon>
        <taxon>Cylindrosympodiaceae</taxon>
        <taxon>Tothia</taxon>
    </lineage>
</organism>
<accession>A0A9P4P066</accession>
<feature type="compositionally biased region" description="Polar residues" evidence="1">
    <location>
        <begin position="169"/>
        <end position="187"/>
    </location>
</feature>
<name>A0A9P4P066_9PEZI</name>
<feature type="compositionally biased region" description="Polar residues" evidence="1">
    <location>
        <begin position="62"/>
        <end position="73"/>
    </location>
</feature>
<proteinExistence type="predicted"/>
<keyword evidence="3" id="KW-1185">Reference proteome</keyword>
<sequence length="229" mass="24805">MIAPSFDVGGVPGFTPKSSPLLSNFTSPDAPHPLTAASPPFTRKKKPTPLDTTDGKFFFGRSRTNSGSKTPKTPKTPLLNMMFRRDRGFSDGPCVNGYGTGDQEPWKEDESRYSKFIGRAPTPVQDASEAEDDNDDETSGDHASETNTIRGAPSSTSDLITFDDDDSTGLGNSHQSDYGEDTSNTSYDAEAEPERSGFLARTTNKSANIGLFFSKFKKPAHPPVSLFDF</sequence>
<dbReference type="Proteomes" id="UP000800235">
    <property type="component" value="Unassembled WGS sequence"/>
</dbReference>
<dbReference type="EMBL" id="MU007015">
    <property type="protein sequence ID" value="KAF2434850.1"/>
    <property type="molecule type" value="Genomic_DNA"/>
</dbReference>
<dbReference type="AlphaFoldDB" id="A0A9P4P066"/>
<feature type="compositionally biased region" description="Polar residues" evidence="1">
    <location>
        <begin position="145"/>
        <end position="159"/>
    </location>
</feature>
<feature type="compositionally biased region" description="Basic and acidic residues" evidence="1">
    <location>
        <begin position="104"/>
        <end position="113"/>
    </location>
</feature>
<protein>
    <submittedName>
        <fullName evidence="2">Uncharacterized protein</fullName>
    </submittedName>
</protein>
<reference evidence="2" key="1">
    <citation type="journal article" date="2020" name="Stud. Mycol.">
        <title>101 Dothideomycetes genomes: a test case for predicting lifestyles and emergence of pathogens.</title>
        <authorList>
            <person name="Haridas S."/>
            <person name="Albert R."/>
            <person name="Binder M."/>
            <person name="Bloem J."/>
            <person name="Labutti K."/>
            <person name="Salamov A."/>
            <person name="Andreopoulos B."/>
            <person name="Baker S."/>
            <person name="Barry K."/>
            <person name="Bills G."/>
            <person name="Bluhm B."/>
            <person name="Cannon C."/>
            <person name="Castanera R."/>
            <person name="Culley D."/>
            <person name="Daum C."/>
            <person name="Ezra D."/>
            <person name="Gonzalez J."/>
            <person name="Henrissat B."/>
            <person name="Kuo A."/>
            <person name="Liang C."/>
            <person name="Lipzen A."/>
            <person name="Lutzoni F."/>
            <person name="Magnuson J."/>
            <person name="Mondo S."/>
            <person name="Nolan M."/>
            <person name="Ohm R."/>
            <person name="Pangilinan J."/>
            <person name="Park H.-J."/>
            <person name="Ramirez L."/>
            <person name="Alfaro M."/>
            <person name="Sun H."/>
            <person name="Tritt A."/>
            <person name="Yoshinaga Y."/>
            <person name="Zwiers L.-H."/>
            <person name="Turgeon B."/>
            <person name="Goodwin S."/>
            <person name="Spatafora J."/>
            <person name="Crous P."/>
            <person name="Grigoriev I."/>
        </authorList>
    </citation>
    <scope>NUCLEOTIDE SEQUENCE</scope>
    <source>
        <strain evidence="2">CBS 130266</strain>
    </source>
</reference>
<feature type="region of interest" description="Disordered" evidence="1">
    <location>
        <begin position="1"/>
        <end position="201"/>
    </location>
</feature>
<comment type="caution">
    <text evidence="2">The sequence shown here is derived from an EMBL/GenBank/DDBJ whole genome shotgun (WGS) entry which is preliminary data.</text>
</comment>
<evidence type="ECO:0000256" key="1">
    <source>
        <dbReference type="SAM" id="MobiDB-lite"/>
    </source>
</evidence>
<feature type="compositionally biased region" description="Acidic residues" evidence="1">
    <location>
        <begin position="128"/>
        <end position="138"/>
    </location>
</feature>
<evidence type="ECO:0000313" key="2">
    <source>
        <dbReference type="EMBL" id="KAF2434850.1"/>
    </source>
</evidence>
<evidence type="ECO:0000313" key="3">
    <source>
        <dbReference type="Proteomes" id="UP000800235"/>
    </source>
</evidence>
<gene>
    <name evidence="2" type="ORF">EJ08DRAFT_435611</name>
</gene>